<proteinExistence type="predicted"/>
<dbReference type="EMBL" id="FXUO01000005">
    <property type="protein sequence ID" value="SMP93894.1"/>
    <property type="molecule type" value="Genomic_DNA"/>
</dbReference>
<gene>
    <name evidence="1" type="ORF">SAMN05421679_105154</name>
</gene>
<evidence type="ECO:0000313" key="2">
    <source>
        <dbReference type="Proteomes" id="UP001158050"/>
    </source>
</evidence>
<reference evidence="1 2" key="1">
    <citation type="submission" date="2017-05" db="EMBL/GenBank/DDBJ databases">
        <authorList>
            <person name="Varghese N."/>
            <person name="Submissions S."/>
        </authorList>
    </citation>
    <scope>NUCLEOTIDE SEQUENCE [LARGE SCALE GENOMIC DNA]</scope>
    <source>
        <strain evidence="1 2">DSM 18015</strain>
    </source>
</reference>
<comment type="caution">
    <text evidence="1">The sequence shown here is derived from an EMBL/GenBank/DDBJ whole genome shotgun (WGS) entry which is preliminary data.</text>
</comment>
<evidence type="ECO:0008006" key="3">
    <source>
        <dbReference type="Google" id="ProtNLM"/>
    </source>
</evidence>
<name>A0ABY1R327_9FLAO</name>
<dbReference type="Proteomes" id="UP001158050">
    <property type="component" value="Unassembled WGS sequence"/>
</dbReference>
<sequence length="186" mass="22215">MIINRNSSRMKQSKNIIRLFENVVWDETMLPSHISMYVSLLQLWSTNQFRKSFRIHRDEVMKLSRIRSLATYHRCIRQLHSAGLIDYAPSYDPYKGSLVEIIEDRDQSLRKTKTPAPNAQKFVIPDLFEVELYFTERDLSSSEAKKFFNYYELQNWNVHRNKPMSSWQAAARNWISKQQKQVLTHQ</sequence>
<accession>A0ABY1R327</accession>
<keyword evidence="2" id="KW-1185">Reference proteome</keyword>
<organism evidence="1 2">
    <name type="scientific">Epilithonimonas pallida</name>
    <dbReference type="NCBI Taxonomy" id="373671"/>
    <lineage>
        <taxon>Bacteria</taxon>
        <taxon>Pseudomonadati</taxon>
        <taxon>Bacteroidota</taxon>
        <taxon>Flavobacteriia</taxon>
        <taxon>Flavobacteriales</taxon>
        <taxon>Weeksellaceae</taxon>
        <taxon>Chryseobacterium group</taxon>
        <taxon>Epilithonimonas</taxon>
    </lineage>
</organism>
<protein>
    <recommendedName>
        <fullName evidence="3">Transcriptional regulator</fullName>
    </recommendedName>
</protein>
<evidence type="ECO:0000313" key="1">
    <source>
        <dbReference type="EMBL" id="SMP93894.1"/>
    </source>
</evidence>